<name>A0A939JRD8_9ACTN</name>
<proteinExistence type="predicted"/>
<evidence type="ECO:0000313" key="1">
    <source>
        <dbReference type="EMBL" id="MBO0656518.1"/>
    </source>
</evidence>
<accession>A0A939JRD8</accession>
<comment type="caution">
    <text evidence="1">The sequence shown here is derived from an EMBL/GenBank/DDBJ whole genome shotgun (WGS) entry which is preliminary data.</text>
</comment>
<dbReference type="AlphaFoldDB" id="A0A939JRD8"/>
<protein>
    <submittedName>
        <fullName evidence="1">Uncharacterized protein</fullName>
    </submittedName>
</protein>
<evidence type="ECO:0000313" key="2">
    <source>
        <dbReference type="Proteomes" id="UP000664781"/>
    </source>
</evidence>
<sequence length="108" mass="12104">MPHTPERAGEATAYTPALGELVWDATRKRVGEVMDRQWSRYQLRPPGGGIEWHAESHDLRPSGASRQGQRCEECSRIKSAYYAASRVGDRDGAARWTTAMGLHQWAAH</sequence>
<keyword evidence="2" id="KW-1185">Reference proteome</keyword>
<dbReference type="Proteomes" id="UP000664781">
    <property type="component" value="Unassembled WGS sequence"/>
</dbReference>
<gene>
    <name evidence="1" type="ORF">J1792_28400</name>
</gene>
<reference evidence="1" key="1">
    <citation type="submission" date="2021-03" db="EMBL/GenBank/DDBJ databases">
        <title>Streptomyces strains.</title>
        <authorList>
            <person name="Lund M.B."/>
            <person name="Toerring T."/>
        </authorList>
    </citation>
    <scope>NUCLEOTIDE SEQUENCE</scope>
    <source>
        <strain evidence="1">JCM 4242</strain>
    </source>
</reference>
<dbReference type="RefSeq" id="WP_179199020.1">
    <property type="nucleotide sequence ID" value="NZ_JAFMOF010000005.1"/>
</dbReference>
<dbReference type="EMBL" id="JAFMOF010000005">
    <property type="protein sequence ID" value="MBO0656518.1"/>
    <property type="molecule type" value="Genomic_DNA"/>
</dbReference>
<organism evidence="1 2">
    <name type="scientific">Streptomyces triculaminicus</name>
    <dbReference type="NCBI Taxonomy" id="2816232"/>
    <lineage>
        <taxon>Bacteria</taxon>
        <taxon>Bacillati</taxon>
        <taxon>Actinomycetota</taxon>
        <taxon>Actinomycetes</taxon>
        <taxon>Kitasatosporales</taxon>
        <taxon>Streptomycetaceae</taxon>
        <taxon>Streptomyces</taxon>
    </lineage>
</organism>